<sequence>MNRFTRRTMTIAAAGVIALSALTACGAAEQAMDCANLVSVVEGAAGAIGGDPSSVKAQSDKLREQANGIGDADLASAVNTLADSLDRLATLQDKSINNPTSLTSQEMSELSALPGKITDQVGTISGKCTDVTS</sequence>
<proteinExistence type="predicted"/>
<dbReference type="RefSeq" id="WP_285662293.1">
    <property type="nucleotide sequence ID" value="NZ_BSTX01000001.1"/>
</dbReference>
<dbReference type="AlphaFoldDB" id="A0A9W6SJX0"/>
<keyword evidence="3" id="KW-1185">Reference proteome</keyword>
<evidence type="ECO:0000313" key="2">
    <source>
        <dbReference type="EMBL" id="GLZ77162.1"/>
    </source>
</evidence>
<dbReference type="EMBL" id="BSTX01000001">
    <property type="protein sequence ID" value="GLZ77162.1"/>
    <property type="molecule type" value="Genomic_DNA"/>
</dbReference>
<reference evidence="2" key="1">
    <citation type="submission" date="2023-03" db="EMBL/GenBank/DDBJ databases">
        <title>Actinorhabdospora filicis NBRC 111898.</title>
        <authorList>
            <person name="Ichikawa N."/>
            <person name="Sato H."/>
            <person name="Tonouchi N."/>
        </authorList>
    </citation>
    <scope>NUCLEOTIDE SEQUENCE</scope>
    <source>
        <strain evidence="2">NBRC 111898</strain>
    </source>
</reference>
<accession>A0A9W6SJX0</accession>
<evidence type="ECO:0008006" key="4">
    <source>
        <dbReference type="Google" id="ProtNLM"/>
    </source>
</evidence>
<comment type="caution">
    <text evidence="2">The sequence shown here is derived from an EMBL/GenBank/DDBJ whole genome shotgun (WGS) entry which is preliminary data.</text>
</comment>
<evidence type="ECO:0000313" key="3">
    <source>
        <dbReference type="Proteomes" id="UP001165079"/>
    </source>
</evidence>
<dbReference type="PROSITE" id="PS51257">
    <property type="entry name" value="PROKAR_LIPOPROTEIN"/>
    <property type="match status" value="1"/>
</dbReference>
<protein>
    <recommendedName>
        <fullName evidence="4">Secreted protein</fullName>
    </recommendedName>
</protein>
<dbReference type="Proteomes" id="UP001165079">
    <property type="component" value="Unassembled WGS sequence"/>
</dbReference>
<keyword evidence="1" id="KW-0732">Signal</keyword>
<name>A0A9W6SJX0_9ACTN</name>
<feature type="chain" id="PRO_5040722181" description="Secreted protein" evidence="1">
    <location>
        <begin position="28"/>
        <end position="133"/>
    </location>
</feature>
<feature type="signal peptide" evidence="1">
    <location>
        <begin position="1"/>
        <end position="27"/>
    </location>
</feature>
<evidence type="ECO:0000256" key="1">
    <source>
        <dbReference type="SAM" id="SignalP"/>
    </source>
</evidence>
<gene>
    <name evidence="2" type="ORF">Afil01_19690</name>
</gene>
<organism evidence="2 3">
    <name type="scientific">Actinorhabdospora filicis</name>
    <dbReference type="NCBI Taxonomy" id="1785913"/>
    <lineage>
        <taxon>Bacteria</taxon>
        <taxon>Bacillati</taxon>
        <taxon>Actinomycetota</taxon>
        <taxon>Actinomycetes</taxon>
        <taxon>Micromonosporales</taxon>
        <taxon>Micromonosporaceae</taxon>
        <taxon>Actinorhabdospora</taxon>
    </lineage>
</organism>